<keyword evidence="4" id="KW-1185">Reference proteome</keyword>
<dbReference type="RefSeq" id="WP_246516327.1">
    <property type="nucleotide sequence ID" value="NZ_JAHCTB010000026.1"/>
</dbReference>
<dbReference type="Pfam" id="PF19081">
    <property type="entry name" value="Ig_7"/>
    <property type="match status" value="1"/>
</dbReference>
<feature type="non-terminal residue" evidence="3">
    <location>
        <position position="244"/>
    </location>
</feature>
<evidence type="ECO:0000313" key="3">
    <source>
        <dbReference type="EMBL" id="MBT0609254.1"/>
    </source>
</evidence>
<dbReference type="EMBL" id="JAHCTB010000026">
    <property type="protein sequence ID" value="MBT0609254.1"/>
    <property type="molecule type" value="Genomic_DNA"/>
</dbReference>
<dbReference type="InterPro" id="IPR044023">
    <property type="entry name" value="Ig_7"/>
</dbReference>
<evidence type="ECO:0000259" key="1">
    <source>
        <dbReference type="Pfam" id="PF19081"/>
    </source>
</evidence>
<sequence length="244" mass="25702">PGGIGNEVYWYDAQTGGNLVAVGPTLETPVLTATTSYWAEEVYIEGGAGTTSQNYCIPTYPTGCSASDDIDDFIMAAAGINHIGSGCSTNGYGDFRNTSIIGAIQPGQTYNFEATHNFSSQWMKIWIDFDKNGSFEDVGELLFSSTSGSNNTNGSITIPVSAQNGATVMRIMDRYAGLPTSSCNPGGTWGETHDYTVIIGSLLCQSDRVEAVAEVNNTLPAPPAGDAAQQFCGNENTVADLDVT</sequence>
<dbReference type="InterPro" id="IPR045474">
    <property type="entry name" value="GEVED"/>
</dbReference>
<feature type="domain" description="Ig-like" evidence="1">
    <location>
        <begin position="5"/>
        <end position="43"/>
    </location>
</feature>
<proteinExistence type="predicted"/>
<feature type="domain" description="GEVED" evidence="2">
    <location>
        <begin position="123"/>
        <end position="198"/>
    </location>
</feature>
<organism evidence="3 4">
    <name type="scientific">Aequorivita echinoideorum</name>
    <dbReference type="NCBI Taxonomy" id="1549647"/>
    <lineage>
        <taxon>Bacteria</taxon>
        <taxon>Pseudomonadati</taxon>
        <taxon>Bacteroidota</taxon>
        <taxon>Flavobacteriia</taxon>
        <taxon>Flavobacteriales</taxon>
        <taxon>Flavobacteriaceae</taxon>
        <taxon>Aequorivita</taxon>
    </lineage>
</organism>
<accession>A0ABS5SA02</accession>
<dbReference type="Proteomes" id="UP001297092">
    <property type="component" value="Unassembled WGS sequence"/>
</dbReference>
<comment type="caution">
    <text evidence="3">The sequence shown here is derived from an EMBL/GenBank/DDBJ whole genome shotgun (WGS) entry which is preliminary data.</text>
</comment>
<gene>
    <name evidence="3" type="ORF">KIV10_13810</name>
</gene>
<evidence type="ECO:0000313" key="4">
    <source>
        <dbReference type="Proteomes" id="UP001297092"/>
    </source>
</evidence>
<protein>
    <submittedName>
        <fullName evidence="3">Uncharacterized protein</fullName>
    </submittedName>
</protein>
<dbReference type="Pfam" id="PF20009">
    <property type="entry name" value="GEVED"/>
    <property type="match status" value="1"/>
</dbReference>
<feature type="non-terminal residue" evidence="3">
    <location>
        <position position="1"/>
    </location>
</feature>
<reference evidence="3 4" key="1">
    <citation type="submission" date="2021-05" db="EMBL/GenBank/DDBJ databases">
        <title>Aequorivita echinoideorum JCM 30378 genome.</title>
        <authorList>
            <person name="Zhang H."/>
            <person name="Li C."/>
        </authorList>
    </citation>
    <scope>NUCLEOTIDE SEQUENCE [LARGE SCALE GENOMIC DNA]</scope>
    <source>
        <strain evidence="3 4">JCM30378</strain>
    </source>
</reference>
<evidence type="ECO:0000259" key="2">
    <source>
        <dbReference type="Pfam" id="PF20009"/>
    </source>
</evidence>
<name>A0ABS5SA02_9FLAO</name>